<dbReference type="PANTHER" id="PTHR36449:SF1">
    <property type="entry name" value="ACETYLTRANSFERASE"/>
    <property type="match status" value="1"/>
</dbReference>
<accession>A0ABV4C2E5</accession>
<dbReference type="EMBL" id="JBGEDP010000001">
    <property type="protein sequence ID" value="MEY8016709.1"/>
    <property type="molecule type" value="Genomic_DNA"/>
</dbReference>
<dbReference type="Gene3D" id="3.40.630.30">
    <property type="match status" value="1"/>
</dbReference>
<dbReference type="CDD" id="cd04301">
    <property type="entry name" value="NAT_SF"/>
    <property type="match status" value="1"/>
</dbReference>
<keyword evidence="1" id="KW-0678">Repressor</keyword>
<organism evidence="7 8">
    <name type="scientific">Mycobacterium servetii</name>
    <dbReference type="NCBI Taxonomy" id="3237418"/>
    <lineage>
        <taxon>Bacteria</taxon>
        <taxon>Bacillati</taxon>
        <taxon>Actinomycetota</taxon>
        <taxon>Actinomycetes</taxon>
        <taxon>Mycobacteriales</taxon>
        <taxon>Mycobacteriaceae</taxon>
        <taxon>Mycobacterium</taxon>
    </lineage>
</organism>
<evidence type="ECO:0000256" key="2">
    <source>
        <dbReference type="ARBA" id="ARBA00022649"/>
    </source>
</evidence>
<proteinExistence type="predicted"/>
<keyword evidence="4 7" id="KW-0012">Acyltransferase</keyword>
<dbReference type="EC" id="2.3.-.-" evidence="7"/>
<sequence>MSGYSTPRPISERYDLLPFDCGDTSLDHYLRARALANHVEGASRCYVTCRADRVVGFYALSAASLQRRAAPGRVRRNIPEPVPVILLSRLAVDRAEQGKGLGAHLLRDAIIRSVRAAGLIGARAMLVHAISDEARSFYAHFDFEPSPTDRLHLLLLIKDADALTRA</sequence>
<dbReference type="Proteomes" id="UP001564760">
    <property type="component" value="Unassembled WGS sequence"/>
</dbReference>
<dbReference type="PANTHER" id="PTHR36449">
    <property type="entry name" value="ACETYLTRANSFERASE-RELATED"/>
    <property type="match status" value="1"/>
</dbReference>
<keyword evidence="3 7" id="KW-0808">Transferase</keyword>
<evidence type="ECO:0000313" key="8">
    <source>
        <dbReference type="Proteomes" id="UP001564760"/>
    </source>
</evidence>
<dbReference type="GO" id="GO:0016746">
    <property type="term" value="F:acyltransferase activity"/>
    <property type="evidence" value="ECO:0007669"/>
    <property type="project" value="UniProtKB-KW"/>
</dbReference>
<dbReference type="InterPro" id="IPR000182">
    <property type="entry name" value="GNAT_dom"/>
</dbReference>
<feature type="domain" description="N-acetyltransferase" evidence="6">
    <location>
        <begin position="2"/>
        <end position="161"/>
    </location>
</feature>
<evidence type="ECO:0000259" key="6">
    <source>
        <dbReference type="PROSITE" id="PS51186"/>
    </source>
</evidence>
<gene>
    <name evidence="7" type="ORF">AB8998_17775</name>
</gene>
<keyword evidence="8" id="KW-1185">Reference proteome</keyword>
<comment type="caution">
    <text evidence="7">The sequence shown here is derived from an EMBL/GenBank/DDBJ whole genome shotgun (WGS) entry which is preliminary data.</text>
</comment>
<evidence type="ECO:0000256" key="3">
    <source>
        <dbReference type="ARBA" id="ARBA00022679"/>
    </source>
</evidence>
<dbReference type="Pfam" id="PF13508">
    <property type="entry name" value="Acetyltransf_7"/>
    <property type="match status" value="1"/>
</dbReference>
<keyword evidence="2" id="KW-1277">Toxin-antitoxin system</keyword>
<evidence type="ECO:0000256" key="4">
    <source>
        <dbReference type="ARBA" id="ARBA00023315"/>
    </source>
</evidence>
<reference evidence="7 8" key="1">
    <citation type="submission" date="2024-08" db="EMBL/GenBank/DDBJ databases">
        <title>Mycobacterium servetensis sp. nov., a novel rapid-growing mycobacterial species recovered from a human patient in Zaragoza, Spain.</title>
        <authorList>
            <person name="Tristancho-Baro A.I."/>
            <person name="Buenestado-Serrano S."/>
            <person name="Garcia De Viedma D."/>
            <person name="Milagro-Beamonte A."/>
            <person name="Burillo N."/>
            <person name="Sanz S."/>
            <person name="Lopez-Calleja A.I."/>
            <person name="Penas-Utrilla D."/>
            <person name="Guardingo M."/>
            <person name="Garcia M.J."/>
            <person name="Vinuelas-Bayon J."/>
        </authorList>
    </citation>
    <scope>NUCLEOTIDE SEQUENCE [LARGE SCALE GENOMIC DNA]</scope>
    <source>
        <strain evidence="8">HUMS_12744610</strain>
    </source>
</reference>
<comment type="catalytic activity">
    <reaction evidence="5">
        <text>glycyl-tRNA(Gly) + acetyl-CoA = N-acetylglycyl-tRNA(Gly) + CoA + H(+)</text>
        <dbReference type="Rhea" id="RHEA:81867"/>
        <dbReference type="Rhea" id="RHEA-COMP:9683"/>
        <dbReference type="Rhea" id="RHEA-COMP:19766"/>
        <dbReference type="ChEBI" id="CHEBI:15378"/>
        <dbReference type="ChEBI" id="CHEBI:57287"/>
        <dbReference type="ChEBI" id="CHEBI:57288"/>
        <dbReference type="ChEBI" id="CHEBI:78522"/>
        <dbReference type="ChEBI" id="CHEBI:232036"/>
    </reaction>
</comment>
<evidence type="ECO:0000313" key="7">
    <source>
        <dbReference type="EMBL" id="MEY8016709.1"/>
    </source>
</evidence>
<evidence type="ECO:0000256" key="5">
    <source>
        <dbReference type="ARBA" id="ARBA00049880"/>
    </source>
</evidence>
<dbReference type="RefSeq" id="WP_369739083.1">
    <property type="nucleotide sequence ID" value="NZ_JBGEDP010000001.1"/>
</dbReference>
<evidence type="ECO:0000256" key="1">
    <source>
        <dbReference type="ARBA" id="ARBA00022491"/>
    </source>
</evidence>
<protein>
    <submittedName>
        <fullName evidence="7">GNAT family N-acetyltransferase</fullName>
        <ecNumber evidence="7">2.3.-.-</ecNumber>
    </submittedName>
</protein>
<name>A0ABV4C2E5_9MYCO</name>
<dbReference type="SUPFAM" id="SSF55729">
    <property type="entry name" value="Acyl-CoA N-acyltransferases (Nat)"/>
    <property type="match status" value="1"/>
</dbReference>
<dbReference type="InterPro" id="IPR016181">
    <property type="entry name" value="Acyl_CoA_acyltransferase"/>
</dbReference>
<dbReference type="PROSITE" id="PS51186">
    <property type="entry name" value="GNAT"/>
    <property type="match status" value="1"/>
</dbReference>